<proteinExistence type="predicted"/>
<keyword evidence="3" id="KW-1185">Reference proteome</keyword>
<evidence type="ECO:0000313" key="2">
    <source>
        <dbReference type="EMBL" id="ODR98589.1"/>
    </source>
</evidence>
<organism evidence="2 3">
    <name type="scientific">Methyloceanibacter methanicus</name>
    <dbReference type="NCBI Taxonomy" id="1774968"/>
    <lineage>
        <taxon>Bacteria</taxon>
        <taxon>Pseudomonadati</taxon>
        <taxon>Pseudomonadota</taxon>
        <taxon>Alphaproteobacteria</taxon>
        <taxon>Hyphomicrobiales</taxon>
        <taxon>Hyphomicrobiaceae</taxon>
        <taxon>Methyloceanibacter</taxon>
    </lineage>
</organism>
<dbReference type="Proteomes" id="UP000094501">
    <property type="component" value="Unassembled WGS sequence"/>
</dbReference>
<feature type="compositionally biased region" description="Basic and acidic residues" evidence="1">
    <location>
        <begin position="103"/>
        <end position="117"/>
    </location>
</feature>
<gene>
    <name evidence="2" type="ORF">AUC68_09290</name>
</gene>
<evidence type="ECO:0000256" key="1">
    <source>
        <dbReference type="SAM" id="MobiDB-lite"/>
    </source>
</evidence>
<feature type="region of interest" description="Disordered" evidence="1">
    <location>
        <begin position="103"/>
        <end position="126"/>
    </location>
</feature>
<dbReference type="EMBL" id="LPWG01000013">
    <property type="protein sequence ID" value="ODR98589.1"/>
    <property type="molecule type" value="Genomic_DNA"/>
</dbReference>
<sequence length="248" mass="26566">MRRGPRRQGRRLGASIVVRLNDVEIDDVGNGHFDADGMRVDERGGGDIFFYAKDSEFTNAGADGLELDEGQEGSVFVTVVDSKFDDNGNYCDGKVLESFLPKEPEGEFEDGEKKDSDIPAAVTGTPDDGCFEREVELYESGSVKEYEIGLDFDDGFDVDEAGPGDLWALIVDTSVNGNHDEGLDFGEEDEGSLKLGVWNTEAKNNTDDGLKMVESGAGNVAALLAKLTSKDNGGKGAVSSRKTTAIST</sequence>
<comment type="caution">
    <text evidence="2">The sequence shown here is derived from an EMBL/GenBank/DDBJ whole genome shotgun (WGS) entry which is preliminary data.</text>
</comment>
<protein>
    <submittedName>
        <fullName evidence="2">Uncharacterized protein</fullName>
    </submittedName>
</protein>
<dbReference type="STRING" id="1774968.AUC68_09290"/>
<name>A0A1E3VYI5_9HYPH</name>
<accession>A0A1E3VYI5</accession>
<dbReference type="AlphaFoldDB" id="A0A1E3VYI5"/>
<evidence type="ECO:0000313" key="3">
    <source>
        <dbReference type="Proteomes" id="UP000094501"/>
    </source>
</evidence>
<reference evidence="2 3" key="1">
    <citation type="journal article" date="2016" name="Environ. Microbiol.">
        <title>New Methyloceanibacter diversity from North Sea sediments includes methanotroph containing solely the soluble methane monooxygenase.</title>
        <authorList>
            <person name="Vekeman B."/>
            <person name="Kerckhof F.M."/>
            <person name="Cremers G."/>
            <person name="de Vos P."/>
            <person name="Vandamme P."/>
            <person name="Boon N."/>
            <person name="Op den Camp H.J."/>
            <person name="Heylen K."/>
        </authorList>
    </citation>
    <scope>NUCLEOTIDE SEQUENCE [LARGE SCALE GENOMIC DNA]</scope>
    <source>
        <strain evidence="2 3">R-67174</strain>
    </source>
</reference>